<name>A0A1Z5RFA0_SORBI</name>
<evidence type="ECO:0000313" key="2">
    <source>
        <dbReference type="Proteomes" id="UP000000768"/>
    </source>
</evidence>
<dbReference type="Gramene" id="OQU82418">
    <property type="protein sequence ID" value="OQU82418"/>
    <property type="gene ID" value="SORBI_3006G234601"/>
</dbReference>
<proteinExistence type="predicted"/>
<evidence type="ECO:0000313" key="1">
    <source>
        <dbReference type="EMBL" id="OQU82418.1"/>
    </source>
</evidence>
<reference evidence="1 2" key="1">
    <citation type="journal article" date="2009" name="Nature">
        <title>The Sorghum bicolor genome and the diversification of grasses.</title>
        <authorList>
            <person name="Paterson A.H."/>
            <person name="Bowers J.E."/>
            <person name="Bruggmann R."/>
            <person name="Dubchak I."/>
            <person name="Grimwood J."/>
            <person name="Gundlach H."/>
            <person name="Haberer G."/>
            <person name="Hellsten U."/>
            <person name="Mitros T."/>
            <person name="Poliakov A."/>
            <person name="Schmutz J."/>
            <person name="Spannagl M."/>
            <person name="Tang H."/>
            <person name="Wang X."/>
            <person name="Wicker T."/>
            <person name="Bharti A.K."/>
            <person name="Chapman J."/>
            <person name="Feltus F.A."/>
            <person name="Gowik U."/>
            <person name="Grigoriev I.V."/>
            <person name="Lyons E."/>
            <person name="Maher C.A."/>
            <person name="Martis M."/>
            <person name="Narechania A."/>
            <person name="Otillar R.P."/>
            <person name="Penning B.W."/>
            <person name="Salamov A.A."/>
            <person name="Wang Y."/>
            <person name="Zhang L."/>
            <person name="Carpita N.C."/>
            <person name="Freeling M."/>
            <person name="Gingle A.R."/>
            <person name="Hash C.T."/>
            <person name="Keller B."/>
            <person name="Klein P."/>
            <person name="Kresovich S."/>
            <person name="McCann M.C."/>
            <person name="Ming R."/>
            <person name="Peterson D.G."/>
            <person name="Mehboob-ur-Rahman"/>
            <person name="Ware D."/>
            <person name="Westhoff P."/>
            <person name="Mayer K.F."/>
            <person name="Messing J."/>
            <person name="Rokhsar D.S."/>
        </authorList>
    </citation>
    <scope>NUCLEOTIDE SEQUENCE [LARGE SCALE GENOMIC DNA]</scope>
    <source>
        <strain evidence="2">cv. BTx623</strain>
    </source>
</reference>
<dbReference type="AlphaFoldDB" id="A0A1Z5RFA0"/>
<protein>
    <submittedName>
        <fullName evidence="1">Uncharacterized protein</fullName>
    </submittedName>
</protein>
<accession>A0A1Z5RFA0</accession>
<gene>
    <name evidence="1" type="ORF">SORBI_3006G234601</name>
</gene>
<organism evidence="1 2">
    <name type="scientific">Sorghum bicolor</name>
    <name type="common">Sorghum</name>
    <name type="synonym">Sorghum vulgare</name>
    <dbReference type="NCBI Taxonomy" id="4558"/>
    <lineage>
        <taxon>Eukaryota</taxon>
        <taxon>Viridiplantae</taxon>
        <taxon>Streptophyta</taxon>
        <taxon>Embryophyta</taxon>
        <taxon>Tracheophyta</taxon>
        <taxon>Spermatophyta</taxon>
        <taxon>Magnoliopsida</taxon>
        <taxon>Liliopsida</taxon>
        <taxon>Poales</taxon>
        <taxon>Poaceae</taxon>
        <taxon>PACMAD clade</taxon>
        <taxon>Panicoideae</taxon>
        <taxon>Andropogonodae</taxon>
        <taxon>Andropogoneae</taxon>
        <taxon>Sorghinae</taxon>
        <taxon>Sorghum</taxon>
    </lineage>
</organism>
<dbReference type="EMBL" id="CM000765">
    <property type="protein sequence ID" value="OQU82418.1"/>
    <property type="molecule type" value="Genomic_DNA"/>
</dbReference>
<dbReference type="InParanoid" id="A0A1Z5RFA0"/>
<sequence length="70" mass="8101">MDVCMRAKGCIFQKLQELPNGCPPCLDDDYLRLLNQLLSSGTILVVHFPSKIWDQQLTPFKNFKLLTYLQ</sequence>
<keyword evidence="2" id="KW-1185">Reference proteome</keyword>
<dbReference type="Proteomes" id="UP000000768">
    <property type="component" value="Chromosome 6"/>
</dbReference>
<reference evidence="2" key="2">
    <citation type="journal article" date="2018" name="Plant J.">
        <title>The Sorghum bicolor reference genome: improved assembly, gene annotations, a transcriptome atlas, and signatures of genome organization.</title>
        <authorList>
            <person name="McCormick R.F."/>
            <person name="Truong S.K."/>
            <person name="Sreedasyam A."/>
            <person name="Jenkins J."/>
            <person name="Shu S."/>
            <person name="Sims D."/>
            <person name="Kennedy M."/>
            <person name="Amirebrahimi M."/>
            <person name="Weers B.D."/>
            <person name="McKinley B."/>
            <person name="Mattison A."/>
            <person name="Morishige D.T."/>
            <person name="Grimwood J."/>
            <person name="Schmutz J."/>
            <person name="Mullet J.E."/>
        </authorList>
    </citation>
    <scope>NUCLEOTIDE SEQUENCE [LARGE SCALE GENOMIC DNA]</scope>
    <source>
        <strain evidence="2">cv. BTx623</strain>
    </source>
</reference>